<name>A0ABD5TFK2_9EURY</name>
<dbReference type="EMBL" id="JBHSWX010000016">
    <property type="protein sequence ID" value="MFC6788141.1"/>
    <property type="molecule type" value="Genomic_DNA"/>
</dbReference>
<evidence type="ECO:0000313" key="4">
    <source>
        <dbReference type="Proteomes" id="UP001596443"/>
    </source>
</evidence>
<protein>
    <submittedName>
        <fullName evidence="3">DUF4422 domain-containing protein</fullName>
    </submittedName>
</protein>
<feature type="transmembrane region" description="Helical" evidence="1">
    <location>
        <begin position="71"/>
        <end position="90"/>
    </location>
</feature>
<evidence type="ECO:0000259" key="2">
    <source>
        <dbReference type="Pfam" id="PF14393"/>
    </source>
</evidence>
<keyword evidence="4" id="KW-1185">Reference proteome</keyword>
<proteinExistence type="predicted"/>
<comment type="caution">
    <text evidence="3">The sequence shown here is derived from an EMBL/GenBank/DDBJ whole genome shotgun (WGS) entry which is preliminary data.</text>
</comment>
<sequence length="666" mass="76639">MSTNTVYTLNKFASARVLAFGVGIIMFFVAVQVIALHLNSNRTKLITILFVYYMYIMFYCFMTDFYGKTQFISIFLVFFPASVCYWYARFLDGKLNVSVHRFVNIVQLLSILSLACWVLFSNLHLIKGNTMYSGWSGTNITNYFWIHFDTQTQSIFSGVITRNTGIFLEAPMYAYTLLCALYAELFISDEHRMPVIIILLITLVTTFSTTGIIFGVLAVAYYIIRRHVTHISPVGIVMVTIVAGVSLWVIKSALSSKTGSTSATLRNDDLHAGMIAWMKHPFFGNGFNNMHVIHSSMAAWRLKDGSVGALGFTSGVLKILSDGGIYLFVAYFLPLFSFFSTALTQSKTKEKLVGLILLLATMVITFVPYSPLTMYLISFFYVYYFLDNKQSEQKPAHFGEGVRIVMNIRIFVAAHKTYKMPTDTIYQPIFVGTLLHNQVPEEYISDGTGQNISKLNPNFNELTAIYWAWKNDQSDVKGLVHYRRYLSKHPSKDFSTILSRADIEEILQHDDIILPSKRHYVIESNAQHYKNAHYAEPLDVLVEIIRKQYPEYIAACDQVLKRRSAHMFNMFIMRSSYFDEYCEWLFDVLFKLKDSIDITDYDAREARVFGYLSELMLDMWIEKNGYSYREVPVQYLEAKKTFQKGLNLIARKLFSKSREKNSFLSF</sequence>
<feature type="transmembrane region" description="Helical" evidence="1">
    <location>
        <begin position="324"/>
        <end position="343"/>
    </location>
</feature>
<keyword evidence="1" id="KW-0812">Transmembrane</keyword>
<dbReference type="RefSeq" id="WP_390215536.1">
    <property type="nucleotide sequence ID" value="NZ_JBHSWX010000016.1"/>
</dbReference>
<keyword evidence="1" id="KW-1133">Transmembrane helix</keyword>
<feature type="transmembrane region" description="Helical" evidence="1">
    <location>
        <begin position="355"/>
        <end position="384"/>
    </location>
</feature>
<organism evidence="3 4">
    <name type="scientific">Halobaculum halobium</name>
    <dbReference type="NCBI Taxonomy" id="3032281"/>
    <lineage>
        <taxon>Archaea</taxon>
        <taxon>Methanobacteriati</taxon>
        <taxon>Methanobacteriota</taxon>
        <taxon>Stenosarchaea group</taxon>
        <taxon>Halobacteria</taxon>
        <taxon>Halobacteriales</taxon>
        <taxon>Haloferacaceae</taxon>
        <taxon>Halobaculum</taxon>
    </lineage>
</organism>
<feature type="transmembrane region" description="Helical" evidence="1">
    <location>
        <begin position="102"/>
        <end position="120"/>
    </location>
</feature>
<feature type="transmembrane region" description="Helical" evidence="1">
    <location>
        <begin position="230"/>
        <end position="250"/>
    </location>
</feature>
<dbReference type="Pfam" id="PF14393">
    <property type="entry name" value="DUF4422"/>
    <property type="match status" value="1"/>
</dbReference>
<dbReference type="AlphaFoldDB" id="A0ABD5TFK2"/>
<dbReference type="Proteomes" id="UP001596443">
    <property type="component" value="Unassembled WGS sequence"/>
</dbReference>
<reference evidence="3 4" key="1">
    <citation type="journal article" date="2019" name="Int. J. Syst. Evol. Microbiol.">
        <title>The Global Catalogue of Microorganisms (GCM) 10K type strain sequencing project: providing services to taxonomists for standard genome sequencing and annotation.</title>
        <authorList>
            <consortium name="The Broad Institute Genomics Platform"/>
            <consortium name="The Broad Institute Genome Sequencing Center for Infectious Disease"/>
            <person name="Wu L."/>
            <person name="Ma J."/>
        </authorList>
    </citation>
    <scope>NUCLEOTIDE SEQUENCE [LARGE SCALE GENOMIC DNA]</scope>
    <source>
        <strain evidence="3 4">SYNS20</strain>
    </source>
</reference>
<feature type="transmembrane region" description="Helical" evidence="1">
    <location>
        <begin position="195"/>
        <end position="224"/>
    </location>
</feature>
<feature type="transmembrane region" description="Helical" evidence="1">
    <location>
        <begin position="17"/>
        <end position="38"/>
    </location>
</feature>
<accession>A0ABD5TFK2</accession>
<dbReference type="InterPro" id="IPR025536">
    <property type="entry name" value="DUF4422"/>
</dbReference>
<feature type="transmembrane region" description="Helical" evidence="1">
    <location>
        <begin position="172"/>
        <end position="188"/>
    </location>
</feature>
<evidence type="ECO:0000256" key="1">
    <source>
        <dbReference type="SAM" id="Phobius"/>
    </source>
</evidence>
<gene>
    <name evidence="3" type="ORF">ACFQFD_19900</name>
</gene>
<keyword evidence="1" id="KW-0472">Membrane</keyword>
<feature type="transmembrane region" description="Helical" evidence="1">
    <location>
        <begin position="45"/>
        <end position="65"/>
    </location>
</feature>
<feature type="domain" description="DUF4422" evidence="2">
    <location>
        <begin position="409"/>
        <end position="624"/>
    </location>
</feature>
<evidence type="ECO:0000313" key="3">
    <source>
        <dbReference type="EMBL" id="MFC6788141.1"/>
    </source>
</evidence>